<evidence type="ECO:0000256" key="1">
    <source>
        <dbReference type="SAM" id="MobiDB-lite"/>
    </source>
</evidence>
<dbReference type="EMBL" id="MN056359">
    <property type="protein sequence ID" value="QGW48628.1"/>
    <property type="molecule type" value="Genomic_DNA"/>
</dbReference>
<geneLocation type="mitochondrion" evidence="2"/>
<accession>A0A650GBQ6</accession>
<proteinExistence type="predicted"/>
<organism evidence="2">
    <name type="scientific">Raphanus sativus</name>
    <name type="common">Radish</name>
    <name type="synonym">Raphanus raphanistrum var. sativus</name>
    <dbReference type="NCBI Taxonomy" id="3726"/>
    <lineage>
        <taxon>Eukaryota</taxon>
        <taxon>Viridiplantae</taxon>
        <taxon>Streptophyta</taxon>
        <taxon>Embryophyta</taxon>
        <taxon>Tracheophyta</taxon>
        <taxon>Spermatophyta</taxon>
        <taxon>Magnoliopsida</taxon>
        <taxon>eudicotyledons</taxon>
        <taxon>Gunneridae</taxon>
        <taxon>Pentapetalae</taxon>
        <taxon>rosids</taxon>
        <taxon>malvids</taxon>
        <taxon>Brassicales</taxon>
        <taxon>Brassicaceae</taxon>
        <taxon>Brassiceae</taxon>
        <taxon>Raphanus</taxon>
    </lineage>
</organism>
<reference evidence="2" key="1">
    <citation type="submission" date="2019-06" db="EMBL/GenBank/DDBJ databases">
        <title>Complete mitochondrial genome sequencing of NWB CMS and Normal type.</title>
        <authorList>
            <person name="Zhang L."/>
            <person name="Wang Q."/>
            <person name="Wang Y."/>
        </authorList>
    </citation>
    <scope>NUCLEOTIDE SEQUENCE</scope>
    <source>
        <strain evidence="2">YB-A</strain>
        <strain evidence="3">YB-B</strain>
    </source>
</reference>
<gene>
    <name evidence="2" type="primary">orf90a</name>
</gene>
<feature type="region of interest" description="Disordered" evidence="1">
    <location>
        <begin position="1"/>
        <end position="20"/>
    </location>
</feature>
<keyword evidence="2" id="KW-0496">Mitochondrion</keyword>
<evidence type="ECO:0000313" key="3">
    <source>
        <dbReference type="EMBL" id="QGW48628.1"/>
    </source>
</evidence>
<name>A0A650GBQ6_RAPSA</name>
<dbReference type="EMBL" id="MN056360">
    <property type="protein sequence ID" value="QGW48391.1"/>
    <property type="molecule type" value="Genomic_DNA"/>
</dbReference>
<sequence>MNFTEEPSFFSEAGGTPSRAQSEWALCCGSVSGRGAQRYQKNDSFVWIDELFQPQNSESMECLSINIYSICIYRGSLYTYQSLLWHDMIA</sequence>
<evidence type="ECO:0000313" key="2">
    <source>
        <dbReference type="EMBL" id="QGW48391.1"/>
    </source>
</evidence>
<dbReference type="AlphaFoldDB" id="A0A650GBQ6"/>
<protein>
    <submittedName>
        <fullName evidence="2">Uncharacterized protein</fullName>
    </submittedName>
</protein>